<name>A0A8J7WK19_9ACTN</name>
<reference evidence="1" key="1">
    <citation type="submission" date="2021-04" db="EMBL/GenBank/DDBJ databases">
        <title>Genome based classification of Actinospica acidithermotolerans sp. nov., an actinobacterium isolated from an Indonesian hot spring.</title>
        <authorList>
            <person name="Kusuma A.B."/>
            <person name="Putra K.E."/>
            <person name="Nafisah S."/>
            <person name="Loh J."/>
            <person name="Nouioui I."/>
            <person name="Goodfellow M."/>
        </authorList>
    </citation>
    <scope>NUCLEOTIDE SEQUENCE</scope>
    <source>
        <strain evidence="1">DSM 45618</strain>
    </source>
</reference>
<dbReference type="Proteomes" id="UP000677913">
    <property type="component" value="Unassembled WGS sequence"/>
</dbReference>
<accession>A0A8J7WK19</accession>
<dbReference type="EMBL" id="JAGSXH010000015">
    <property type="protein sequence ID" value="MBS2962778.1"/>
    <property type="molecule type" value="Genomic_DNA"/>
</dbReference>
<dbReference type="RefSeq" id="WP_211465819.1">
    <property type="nucleotide sequence ID" value="NZ_JAGSXH010000015.1"/>
</dbReference>
<evidence type="ECO:0000313" key="2">
    <source>
        <dbReference type="Proteomes" id="UP000677913"/>
    </source>
</evidence>
<evidence type="ECO:0000313" key="1">
    <source>
        <dbReference type="EMBL" id="MBS2962778.1"/>
    </source>
</evidence>
<evidence type="ECO:0008006" key="3">
    <source>
        <dbReference type="Google" id="ProtNLM"/>
    </source>
</evidence>
<comment type="caution">
    <text evidence="1">The sequence shown here is derived from an EMBL/GenBank/DDBJ whole genome shotgun (WGS) entry which is preliminary data.</text>
</comment>
<gene>
    <name evidence="1" type="ORF">KGA66_06970</name>
</gene>
<dbReference type="InterPro" id="IPR049790">
    <property type="entry name" value="Rv3655c/TadE"/>
</dbReference>
<sequence>MVLPTLIGLGLALVVIVVAAAIQLRCADAAWEAARGLARGEPPDFAVQSVHRFGPPGSTVSVDAADGTVLVRVSAGLPLSSAFLPALHVEGHAQVACEPAAPCAVDGLSDVGR</sequence>
<dbReference type="AlphaFoldDB" id="A0A8J7WK19"/>
<keyword evidence="2" id="KW-1185">Reference proteome</keyword>
<protein>
    <recommendedName>
        <fullName evidence="3">Pilus assembly protein TadE</fullName>
    </recommendedName>
</protein>
<dbReference type="NCBIfam" id="NF041390">
    <property type="entry name" value="TadE_Rv3655c"/>
    <property type="match status" value="1"/>
</dbReference>
<proteinExistence type="predicted"/>
<organism evidence="1 2">
    <name type="scientific">Actinocrinis puniceicyclus</name>
    <dbReference type="NCBI Taxonomy" id="977794"/>
    <lineage>
        <taxon>Bacteria</taxon>
        <taxon>Bacillati</taxon>
        <taxon>Actinomycetota</taxon>
        <taxon>Actinomycetes</taxon>
        <taxon>Catenulisporales</taxon>
        <taxon>Actinospicaceae</taxon>
        <taxon>Actinocrinis</taxon>
    </lineage>
</organism>